<evidence type="ECO:0000313" key="1">
    <source>
        <dbReference type="EMBL" id="KAJ0026447.1"/>
    </source>
</evidence>
<accession>A0ACC0Y0R1</accession>
<protein>
    <submittedName>
        <fullName evidence="1">Uncharacterized protein</fullName>
    </submittedName>
</protein>
<gene>
    <name evidence="1" type="ORF">Pint_08292</name>
</gene>
<keyword evidence="2" id="KW-1185">Reference proteome</keyword>
<organism evidence="1 2">
    <name type="scientific">Pistacia integerrima</name>
    <dbReference type="NCBI Taxonomy" id="434235"/>
    <lineage>
        <taxon>Eukaryota</taxon>
        <taxon>Viridiplantae</taxon>
        <taxon>Streptophyta</taxon>
        <taxon>Embryophyta</taxon>
        <taxon>Tracheophyta</taxon>
        <taxon>Spermatophyta</taxon>
        <taxon>Magnoliopsida</taxon>
        <taxon>eudicotyledons</taxon>
        <taxon>Gunneridae</taxon>
        <taxon>Pentapetalae</taxon>
        <taxon>rosids</taxon>
        <taxon>malvids</taxon>
        <taxon>Sapindales</taxon>
        <taxon>Anacardiaceae</taxon>
        <taxon>Pistacia</taxon>
    </lineage>
</organism>
<dbReference type="Proteomes" id="UP001163603">
    <property type="component" value="Chromosome 10"/>
</dbReference>
<comment type="caution">
    <text evidence="1">The sequence shown here is derived from an EMBL/GenBank/DDBJ whole genome shotgun (WGS) entry which is preliminary data.</text>
</comment>
<proteinExistence type="predicted"/>
<reference evidence="2" key="1">
    <citation type="journal article" date="2023" name="G3 (Bethesda)">
        <title>Genome assembly and association tests identify interacting loci associated with vigor, precocity, and sex in interspecific pistachio rootstocks.</title>
        <authorList>
            <person name="Palmer W."/>
            <person name="Jacygrad E."/>
            <person name="Sagayaradj S."/>
            <person name="Cavanaugh K."/>
            <person name="Han R."/>
            <person name="Bertier L."/>
            <person name="Beede B."/>
            <person name="Kafkas S."/>
            <person name="Golino D."/>
            <person name="Preece J."/>
            <person name="Michelmore R."/>
        </authorList>
    </citation>
    <scope>NUCLEOTIDE SEQUENCE [LARGE SCALE GENOMIC DNA]</scope>
</reference>
<evidence type="ECO:0000313" key="2">
    <source>
        <dbReference type="Proteomes" id="UP001163603"/>
    </source>
</evidence>
<name>A0ACC0Y0R1_9ROSI</name>
<sequence>MDQGDLGSSLMFDFDFDDEVPALEILQSQSHPCQQNPPVMDFSHEKPGFPSGSNPPMSMSNQNIATSAHTNTTEILDPSVENASTLIPVPVNPDPLKETTQASNPTAVHFAYHHFSATHINYVYIIHRKITLLSITYDDMLVYVYQENSELQPPAKDQNKELPASDQVNSDRNLSPPGHEHISQDSTTNHPVISTAPNLSPMPPSSFNTPLSGAPPQQQLPYVSTLENVELGSSIGSSQSLLNCVNTSHSLMGSTYSGYGGSDPALGNATNMQQTKSTFLLPPLSGTKSLQYSPLTDEMIPQMAIVPPFNSEHETSLKHPNQLITRTENGLPNELLHKKGMTPLNLSSTLSADQLAQNQRPLPNYYPTSFPQSSTGKGTVNQQLPPWLCTQNAPFMPLLTPSRSQTNQFQAPNAFDSQCTNAMLPGSSVPIRPQNSANQLQQFIPVPENAFNTQSQSSMIPGYSPLMRPQNLPYQSNQVPMAANPQDPQRCNNIMPVPSMALGLRPPEYLHHQQLNQAALTPDASNFQRFNYFHPQPNASLLPTIPESNGRNQSMMPQSLMLPGAQNSELPGPFNQPARPSMAYHMPGSSQLNQILNPSTQRKINGYNPAGATYPQLELSLGSRDEQPSVGPGRRRRGRPSIRFELGESSSSTSNKRPRTSNFPYGGSNLQERGSASQSQVNQPYLSNPFSSSRPIKNSVYDPIFEGIGLPVDPHLRLFNANANL</sequence>
<dbReference type="EMBL" id="CM047745">
    <property type="protein sequence ID" value="KAJ0026447.1"/>
    <property type="molecule type" value="Genomic_DNA"/>
</dbReference>